<reference evidence="2" key="1">
    <citation type="submission" date="2023-12" db="EMBL/GenBank/DDBJ databases">
        <title>Genome assembly of Anisodus tanguticus.</title>
        <authorList>
            <person name="Wang Y.-J."/>
        </authorList>
    </citation>
    <scope>NUCLEOTIDE SEQUENCE</scope>
    <source>
        <strain evidence="2">KB-2021</strain>
        <tissue evidence="2">Leaf</tissue>
    </source>
</reference>
<protein>
    <submittedName>
        <fullName evidence="2">Uncharacterized protein</fullName>
    </submittedName>
</protein>
<evidence type="ECO:0000256" key="1">
    <source>
        <dbReference type="SAM" id="MobiDB-lite"/>
    </source>
</evidence>
<comment type="caution">
    <text evidence="2">The sequence shown here is derived from an EMBL/GenBank/DDBJ whole genome shotgun (WGS) entry which is preliminary data.</text>
</comment>
<evidence type="ECO:0000313" key="2">
    <source>
        <dbReference type="EMBL" id="KAK4367917.1"/>
    </source>
</evidence>
<feature type="compositionally biased region" description="Basic and acidic residues" evidence="1">
    <location>
        <begin position="72"/>
        <end position="83"/>
    </location>
</feature>
<dbReference type="EMBL" id="JAVYJV010000006">
    <property type="protein sequence ID" value="KAK4367917.1"/>
    <property type="molecule type" value="Genomic_DNA"/>
</dbReference>
<accession>A0AAE1SE01</accession>
<dbReference type="AlphaFoldDB" id="A0AAE1SE01"/>
<gene>
    <name evidence="2" type="ORF">RND71_011709</name>
</gene>
<organism evidence="2 3">
    <name type="scientific">Anisodus tanguticus</name>
    <dbReference type="NCBI Taxonomy" id="243964"/>
    <lineage>
        <taxon>Eukaryota</taxon>
        <taxon>Viridiplantae</taxon>
        <taxon>Streptophyta</taxon>
        <taxon>Embryophyta</taxon>
        <taxon>Tracheophyta</taxon>
        <taxon>Spermatophyta</taxon>
        <taxon>Magnoliopsida</taxon>
        <taxon>eudicotyledons</taxon>
        <taxon>Gunneridae</taxon>
        <taxon>Pentapetalae</taxon>
        <taxon>asterids</taxon>
        <taxon>lamiids</taxon>
        <taxon>Solanales</taxon>
        <taxon>Solanaceae</taxon>
        <taxon>Solanoideae</taxon>
        <taxon>Hyoscyameae</taxon>
        <taxon>Anisodus</taxon>
    </lineage>
</organism>
<evidence type="ECO:0000313" key="3">
    <source>
        <dbReference type="Proteomes" id="UP001291623"/>
    </source>
</evidence>
<proteinExistence type="predicted"/>
<name>A0AAE1SE01_9SOLA</name>
<dbReference type="Proteomes" id="UP001291623">
    <property type="component" value="Unassembled WGS sequence"/>
</dbReference>
<feature type="region of interest" description="Disordered" evidence="1">
    <location>
        <begin position="69"/>
        <end position="132"/>
    </location>
</feature>
<feature type="compositionally biased region" description="Basic and acidic residues" evidence="1">
    <location>
        <begin position="93"/>
        <end position="119"/>
    </location>
</feature>
<keyword evidence="3" id="KW-1185">Reference proteome</keyword>
<sequence>MCMVGCTFMLMRNRKVLRFIGVGRFDSLCLSSVDLESHLPLQLCLLYVSLVELVLVYDFVLLLIKESADDDREQKKEVTEESHSVIASEGGSSEEHSNRRCLGDQHRDEGLKRVSDSVKSKIGPVSRPVEAT</sequence>